<dbReference type="PANTHER" id="PTHR32044">
    <property type="entry name" value="GLUCOMANNAN 4-BETA-MANNOSYLTRANSFERASE 9"/>
    <property type="match status" value="1"/>
</dbReference>
<sequence>MSLFLKPFLFLYDTTLSLLLLLFNGGSLEDAAATQERLEADKNAAESEWIQLQYLWTKTRSVVLLPVFKGLVVMCLVLSIIVFFESFYMNFVILFVKLFRRKPHKVYKWEAMQEDVEVGPDNYPMVLIQIPMYNEKEVFQLSIAAICSLVWPSSRLVVQVVDDSTDPAVRDGVDIEIAKWQSQGINIRCERRDNRNGYKAGAMKEALTHSYVKQCDFVAVFDADFQPEPDYLIRAVPFLVHNPDVALVQARWIFVNANKCLMTRMQEMSLNYHFKVEQESGSTRHAFFGFNGTAGVWRISAMEAAGGWKSRTTVEDMDLAVRVGLHGWKFVYLNDLTVRNELPSKFKAYRFQQHRWSCGPANLFRKMTMEIIRNKRVSIWKKFYVIYSFFFVRKVAVHFLTFFFYCIIVPTSVFFPEIHIPSWSTIYVPSLISIFHTLATPRSFYLVIFWILFENVMAMHRTKGTCIGLLEGGRVNEWVVTEKLGDALKNKLLSRVVQRKSCYERVNSKEVMVGVYILGCALYGLIYGHTWLHFYLFLQATAFFVSAYNEKQLFQPFETENANAMTAVMERGLKTQRPEHKNAYATMMYMGTPRDYEFYVATRVLIRSLKGLHVDADIVVIASLDVPINWIHALEEEDGAKVVRVENLENPYKKQTNFDSRFKLSLNKLYAWSLSDYDRVVMLDVDNLFLKNTDELFQCGQFCAVFINPCIFHTGLFVLQPSMEVFRDMIHELEVKRDNSDGADQGFLVSYFSDLLNQPLFRSPSDNRTTALTGHFRLPLGYQMDASYYYLKLRWNVPCGPNSVITFPGAVWLKPWYWWSWPVLPLGLSWHNQRRYTISYSTEMPWVLIQAVFYLGIILVTRLARPNMTKLCYRRSDKNLSMIQTTFKVVALLLILSAYIIPFFIIPQTIHPLIGWSLYLTGSFALSTIPINAFLLPMLPVITPWLGIFGTLLVMAFPSYPDGVVRALSVFGYAFCCAPFLWVSFVKITSHLQVMIDKEVLFPRLGESGVTSGLSKLY</sequence>
<evidence type="ECO:0000256" key="14">
    <source>
        <dbReference type="SAM" id="SignalP"/>
    </source>
</evidence>
<dbReference type="CDD" id="cd02537">
    <property type="entry name" value="GT8_Glycogenin"/>
    <property type="match status" value="1"/>
</dbReference>
<feature type="transmembrane region" description="Helical" evidence="13">
    <location>
        <begin position="383"/>
        <end position="410"/>
    </location>
</feature>
<comment type="catalytic activity">
    <reaction evidence="9">
        <text>GDP-mannose + (glucomannan)n = GDP + (glucomannan)n+1.</text>
        <dbReference type="EC" id="2.4.1.32"/>
    </reaction>
</comment>
<dbReference type="GO" id="GO:0000139">
    <property type="term" value="C:Golgi membrane"/>
    <property type="evidence" value="ECO:0007669"/>
    <property type="project" value="UniProtKB-SubCell"/>
</dbReference>
<feature type="transmembrane region" description="Helical" evidence="13">
    <location>
        <begin position="885"/>
        <end position="907"/>
    </location>
</feature>
<dbReference type="PANTHER" id="PTHR32044:SF73">
    <property type="entry name" value="GLUCOMANNAN 4-BETA-MANNOSYLTRANSFERASE 1-RELATED"/>
    <property type="match status" value="1"/>
</dbReference>
<evidence type="ECO:0000256" key="12">
    <source>
        <dbReference type="ARBA" id="ARBA00076024"/>
    </source>
</evidence>
<evidence type="ECO:0000256" key="9">
    <source>
        <dbReference type="ARBA" id="ARBA00051800"/>
    </source>
</evidence>
<evidence type="ECO:0000256" key="1">
    <source>
        <dbReference type="ARBA" id="ARBA00004653"/>
    </source>
</evidence>
<keyword evidence="3" id="KW-0808">Transferase</keyword>
<dbReference type="Proteomes" id="UP000682877">
    <property type="component" value="Chromosome 7"/>
</dbReference>
<evidence type="ECO:0000256" key="8">
    <source>
        <dbReference type="ARBA" id="ARBA00023316"/>
    </source>
</evidence>
<dbReference type="SUPFAM" id="SSF53448">
    <property type="entry name" value="Nucleotide-diphospho-sugar transferases"/>
    <property type="match status" value="2"/>
</dbReference>
<feature type="transmembrane region" description="Helical" evidence="13">
    <location>
        <begin position="942"/>
        <end position="961"/>
    </location>
</feature>
<keyword evidence="4 13" id="KW-0812">Transmembrane</keyword>
<comment type="subcellular location">
    <subcellularLocation>
        <location evidence="1">Golgi apparatus membrane</location>
        <topology evidence="1">Multi-pass membrane protein</topology>
    </subcellularLocation>
</comment>
<feature type="signal peptide" evidence="14">
    <location>
        <begin position="1"/>
        <end position="33"/>
    </location>
</feature>
<protein>
    <recommendedName>
        <fullName evidence="11">glucomannan 4-beta-mannosyltransferase</fullName>
        <ecNumber evidence="11">2.4.1.32</ecNumber>
    </recommendedName>
    <alternativeName>
        <fullName evidence="12">Glucomannan synthase</fullName>
    </alternativeName>
</protein>
<dbReference type="AlphaFoldDB" id="A0A8S2AX52"/>
<dbReference type="GO" id="GO:0071555">
    <property type="term" value="P:cell wall organization"/>
    <property type="evidence" value="ECO:0007669"/>
    <property type="project" value="UniProtKB-KW"/>
</dbReference>
<evidence type="ECO:0000256" key="6">
    <source>
        <dbReference type="ARBA" id="ARBA00023034"/>
    </source>
</evidence>
<evidence type="ECO:0000256" key="3">
    <source>
        <dbReference type="ARBA" id="ARBA00022679"/>
    </source>
</evidence>
<keyword evidence="17" id="KW-1185">Reference proteome</keyword>
<evidence type="ECO:0000259" key="15">
    <source>
        <dbReference type="Pfam" id="PF13632"/>
    </source>
</evidence>
<keyword evidence="14" id="KW-0732">Signal</keyword>
<evidence type="ECO:0000256" key="5">
    <source>
        <dbReference type="ARBA" id="ARBA00022989"/>
    </source>
</evidence>
<dbReference type="InterPro" id="IPR001173">
    <property type="entry name" value="Glyco_trans_2-like"/>
</dbReference>
<evidence type="ECO:0000313" key="16">
    <source>
        <dbReference type="EMBL" id="CAE6192502.1"/>
    </source>
</evidence>
<gene>
    <name evidence="16" type="ORF">AARE701A_LOCUS19238</name>
</gene>
<evidence type="ECO:0000256" key="10">
    <source>
        <dbReference type="ARBA" id="ARBA00060879"/>
    </source>
</evidence>
<keyword evidence="8" id="KW-0961">Cell wall biogenesis/degradation</keyword>
<dbReference type="GO" id="GO:0051753">
    <property type="term" value="F:mannan synthase activity"/>
    <property type="evidence" value="ECO:0007669"/>
    <property type="project" value="TreeGrafter"/>
</dbReference>
<evidence type="ECO:0000256" key="4">
    <source>
        <dbReference type="ARBA" id="ARBA00022692"/>
    </source>
</evidence>
<keyword evidence="6" id="KW-0333">Golgi apparatus</keyword>
<evidence type="ECO:0000256" key="11">
    <source>
        <dbReference type="ARBA" id="ARBA00066505"/>
    </source>
</evidence>
<reference evidence="16" key="1">
    <citation type="submission" date="2021-01" db="EMBL/GenBank/DDBJ databases">
        <authorList>
            <person name="Bezrukov I."/>
        </authorList>
    </citation>
    <scope>NUCLEOTIDE SEQUENCE</scope>
</reference>
<feature type="transmembrane region" description="Helical" evidence="13">
    <location>
        <begin position="513"/>
        <end position="538"/>
    </location>
</feature>
<feature type="transmembrane region" description="Helical" evidence="13">
    <location>
        <begin position="71"/>
        <end position="96"/>
    </location>
</feature>
<feature type="transmembrane region" description="Helical" evidence="13">
    <location>
        <begin position="913"/>
        <end position="935"/>
    </location>
</feature>
<dbReference type="Gene3D" id="3.90.550.10">
    <property type="entry name" value="Spore Coat Polysaccharide Biosynthesis Protein SpsA, Chain A"/>
    <property type="match status" value="2"/>
</dbReference>
<dbReference type="EC" id="2.4.1.32" evidence="11"/>
<proteinExistence type="inferred from homology"/>
<dbReference type="InterPro" id="IPR029044">
    <property type="entry name" value="Nucleotide-diphossugar_trans"/>
</dbReference>
<evidence type="ECO:0000256" key="13">
    <source>
        <dbReference type="SAM" id="Phobius"/>
    </source>
</evidence>
<dbReference type="FunFam" id="3.90.550.10:FF:000015">
    <property type="entry name" value="Glucomannan 4-beta-mannosyltransferase 9"/>
    <property type="match status" value="1"/>
</dbReference>
<feature type="transmembrane region" description="Helical" evidence="13">
    <location>
        <begin position="430"/>
        <end position="453"/>
    </location>
</feature>
<dbReference type="EMBL" id="LR999457">
    <property type="protein sequence ID" value="CAE6192502.1"/>
    <property type="molecule type" value="Genomic_DNA"/>
</dbReference>
<evidence type="ECO:0000313" key="17">
    <source>
        <dbReference type="Proteomes" id="UP000682877"/>
    </source>
</evidence>
<name>A0A8S2AX52_ARAAE</name>
<keyword evidence="2" id="KW-0328">Glycosyltransferase</keyword>
<feature type="transmembrane region" description="Helical" evidence="13">
    <location>
        <begin position="844"/>
        <end position="864"/>
    </location>
</feature>
<organism evidence="16 17">
    <name type="scientific">Arabidopsis arenosa</name>
    <name type="common">Sand rock-cress</name>
    <name type="synonym">Cardaminopsis arenosa</name>
    <dbReference type="NCBI Taxonomy" id="38785"/>
    <lineage>
        <taxon>Eukaryota</taxon>
        <taxon>Viridiplantae</taxon>
        <taxon>Streptophyta</taxon>
        <taxon>Embryophyta</taxon>
        <taxon>Tracheophyta</taxon>
        <taxon>Spermatophyta</taxon>
        <taxon>Magnoliopsida</taxon>
        <taxon>eudicotyledons</taxon>
        <taxon>Gunneridae</taxon>
        <taxon>Pentapetalae</taxon>
        <taxon>rosids</taxon>
        <taxon>malvids</taxon>
        <taxon>Brassicales</taxon>
        <taxon>Brassicaceae</taxon>
        <taxon>Camelineae</taxon>
        <taxon>Arabidopsis</taxon>
    </lineage>
</organism>
<feature type="chain" id="PRO_5035777976" description="glucomannan 4-beta-mannosyltransferase" evidence="14">
    <location>
        <begin position="34"/>
        <end position="1018"/>
    </location>
</feature>
<evidence type="ECO:0000256" key="2">
    <source>
        <dbReference type="ARBA" id="ARBA00022676"/>
    </source>
</evidence>
<feature type="transmembrane region" description="Helical" evidence="13">
    <location>
        <begin position="967"/>
        <end position="986"/>
    </location>
</feature>
<comment type="similarity">
    <text evidence="10">Belongs to the glycosyltransferase 2 family. Plant cellulose synthase-like A subfamily.</text>
</comment>
<accession>A0A8S2AX52</accession>
<keyword evidence="5 13" id="KW-1133">Transmembrane helix</keyword>
<feature type="domain" description="Glycosyltransferase 2-like" evidence="15">
    <location>
        <begin position="218"/>
        <end position="414"/>
    </location>
</feature>
<evidence type="ECO:0000256" key="7">
    <source>
        <dbReference type="ARBA" id="ARBA00023136"/>
    </source>
</evidence>
<dbReference type="Pfam" id="PF13632">
    <property type="entry name" value="Glyco_trans_2_3"/>
    <property type="match status" value="1"/>
</dbReference>
<keyword evidence="7 13" id="KW-0472">Membrane</keyword>
<dbReference type="GO" id="GO:0047259">
    <property type="term" value="F:glucomannan 4-beta-mannosyltransferase activity"/>
    <property type="evidence" value="ECO:0007669"/>
    <property type="project" value="UniProtKB-EC"/>
</dbReference>